<dbReference type="Proteomes" id="UP000029033">
    <property type="component" value="Unassembled WGS sequence"/>
</dbReference>
<dbReference type="STRING" id="158787.BSCA_0999"/>
<evidence type="ECO:0000313" key="2">
    <source>
        <dbReference type="Proteomes" id="UP000029033"/>
    </source>
</evidence>
<dbReference type="GeneID" id="85165986"/>
<dbReference type="OrthoDB" id="4221532at2"/>
<evidence type="ECO:0000313" key="1">
    <source>
        <dbReference type="EMBL" id="KFI95181.1"/>
    </source>
</evidence>
<reference evidence="1 2" key="1">
    <citation type="submission" date="2014-03" db="EMBL/GenBank/DDBJ databases">
        <title>Genomics of Bifidobacteria.</title>
        <authorList>
            <person name="Ventura M."/>
            <person name="Milani C."/>
            <person name="Lugli G.A."/>
        </authorList>
    </citation>
    <scope>NUCLEOTIDE SEQUENCE [LARGE SCALE GENOMIC DNA]</scope>
    <source>
        <strain evidence="1 2">LMG 21589</strain>
    </source>
</reference>
<sequence>MKKLSLHAVRQKFKETHPNVSETIDFTIDDKPDAKVFHIEHPLFQSNKTKRALEKARDAQNDLDMAQALLGDQWDDFEQAGGQAGDVMLMLASLQNELTDTLPDGTPTRR</sequence>
<proteinExistence type="predicted"/>
<name>A0A087DI31_9BIFI</name>
<dbReference type="RefSeq" id="WP_033519675.1">
    <property type="nucleotide sequence ID" value="NZ_CAJPMS010000021.1"/>
</dbReference>
<dbReference type="EMBL" id="JGZO01000004">
    <property type="protein sequence ID" value="KFI95181.1"/>
    <property type="molecule type" value="Genomic_DNA"/>
</dbReference>
<organism evidence="1 2">
    <name type="scientific">Bifidobacterium scardovii</name>
    <dbReference type="NCBI Taxonomy" id="158787"/>
    <lineage>
        <taxon>Bacteria</taxon>
        <taxon>Bacillati</taxon>
        <taxon>Actinomycetota</taxon>
        <taxon>Actinomycetes</taxon>
        <taxon>Bifidobacteriales</taxon>
        <taxon>Bifidobacteriaceae</taxon>
        <taxon>Bifidobacterium</taxon>
    </lineage>
</organism>
<gene>
    <name evidence="1" type="ORF">BSCA_0999</name>
</gene>
<dbReference type="AlphaFoldDB" id="A0A087DI31"/>
<accession>A0A087DI31</accession>
<comment type="caution">
    <text evidence="1">The sequence shown here is derived from an EMBL/GenBank/DDBJ whole genome shotgun (WGS) entry which is preliminary data.</text>
</comment>
<dbReference type="eggNOG" id="ENOG503291E">
    <property type="taxonomic scope" value="Bacteria"/>
</dbReference>
<protein>
    <submittedName>
        <fullName evidence="1">Uncharacterized protein</fullName>
    </submittedName>
</protein>
<keyword evidence="2" id="KW-1185">Reference proteome</keyword>